<dbReference type="EMBL" id="JBIYDN010000001">
    <property type="protein sequence ID" value="MFK4440426.1"/>
    <property type="molecule type" value="Genomic_DNA"/>
</dbReference>
<accession>A0ABW8MD71</accession>
<comment type="caution">
    <text evidence="1">The sequence shown here is derived from an EMBL/GenBank/DDBJ whole genome shotgun (WGS) entry which is preliminary data.</text>
</comment>
<evidence type="ECO:0000313" key="2">
    <source>
        <dbReference type="Proteomes" id="UP001620514"/>
    </source>
</evidence>
<dbReference type="Proteomes" id="UP001620514">
    <property type="component" value="Unassembled WGS sequence"/>
</dbReference>
<sequence length="69" mass="7513">MTASGGPILGLQKGERKRAKAVAIAILSAERFKMQIHLSDLLMCKTHENEISGAWEVCLRTAAQQTESS</sequence>
<proteinExistence type="predicted"/>
<name>A0ABW8MD71_9BURK</name>
<organism evidence="1 2">
    <name type="scientific">Caballeronia udeis</name>
    <dbReference type="NCBI Taxonomy" id="1232866"/>
    <lineage>
        <taxon>Bacteria</taxon>
        <taxon>Pseudomonadati</taxon>
        <taxon>Pseudomonadota</taxon>
        <taxon>Betaproteobacteria</taxon>
        <taxon>Burkholderiales</taxon>
        <taxon>Burkholderiaceae</taxon>
        <taxon>Caballeronia</taxon>
    </lineage>
</organism>
<protein>
    <submittedName>
        <fullName evidence="1">Uncharacterized protein</fullName>
    </submittedName>
</protein>
<gene>
    <name evidence="1" type="ORF">ABH943_000426</name>
</gene>
<reference evidence="1 2" key="1">
    <citation type="submission" date="2024-10" db="EMBL/GenBank/DDBJ databases">
        <authorList>
            <person name="Deangelis K."/>
            <person name="Huntemann M."/>
            <person name="Clum A."/>
            <person name="Wang J."/>
            <person name="Palaniappan K."/>
            <person name="Ritter S."/>
            <person name="Chen I.-M."/>
            <person name="Stamatis D."/>
            <person name="Reddy T."/>
            <person name="O'Malley R."/>
            <person name="Daum C."/>
            <person name="Ng V."/>
            <person name="Ivanova N."/>
            <person name="Kyrpides N."/>
            <person name="Woyke T."/>
        </authorList>
    </citation>
    <scope>NUCLEOTIDE SEQUENCE [LARGE SCALE GENOMIC DNA]</scope>
    <source>
        <strain evidence="1 2">GAS97</strain>
    </source>
</reference>
<keyword evidence="2" id="KW-1185">Reference proteome</keyword>
<dbReference type="RefSeq" id="WP_404604149.1">
    <property type="nucleotide sequence ID" value="NZ_JBIYDN010000001.1"/>
</dbReference>
<reference evidence="1 2" key="2">
    <citation type="submission" date="2024-11" db="EMBL/GenBank/DDBJ databases">
        <title>Using genomics to understand microbial adaptation to soil warming.</title>
        <authorList>
            <person name="Deangelis K.M. PhD."/>
        </authorList>
    </citation>
    <scope>NUCLEOTIDE SEQUENCE [LARGE SCALE GENOMIC DNA]</scope>
    <source>
        <strain evidence="1 2">GAS97</strain>
    </source>
</reference>
<evidence type="ECO:0000313" key="1">
    <source>
        <dbReference type="EMBL" id="MFK4440426.1"/>
    </source>
</evidence>